<accession>A0A0E3ZV36</accession>
<dbReference type="Gene3D" id="3.10.450.50">
    <property type="match status" value="1"/>
</dbReference>
<gene>
    <name evidence="2" type="ORF">SD10_08175</name>
</gene>
<sequence>MEEDEINTLIAEHFTVWSDRNPLTRRAAMEKLYSDDVLVIAHYRFNGLPNIDAYIDDLLAKRPEYRFAQRTPVESHHNIARVNWQFGPPDDPARVTGQDIFTFEAGKIQSLLVFLDTKKNQ</sequence>
<dbReference type="STRING" id="1379870.SD10_08175"/>
<dbReference type="EMBL" id="CP010429">
    <property type="protein sequence ID" value="AKD54879.1"/>
    <property type="molecule type" value="Genomic_DNA"/>
</dbReference>
<dbReference type="SUPFAM" id="SSF54427">
    <property type="entry name" value="NTF2-like"/>
    <property type="match status" value="1"/>
</dbReference>
<evidence type="ECO:0000313" key="2">
    <source>
        <dbReference type="EMBL" id="AKD54879.1"/>
    </source>
</evidence>
<organism evidence="2 3">
    <name type="scientific">Spirosoma radiotolerans</name>
    <dbReference type="NCBI Taxonomy" id="1379870"/>
    <lineage>
        <taxon>Bacteria</taxon>
        <taxon>Pseudomonadati</taxon>
        <taxon>Bacteroidota</taxon>
        <taxon>Cytophagia</taxon>
        <taxon>Cytophagales</taxon>
        <taxon>Cytophagaceae</taxon>
        <taxon>Spirosoma</taxon>
    </lineage>
</organism>
<dbReference type="Pfam" id="PF12680">
    <property type="entry name" value="SnoaL_2"/>
    <property type="match status" value="1"/>
</dbReference>
<protein>
    <recommendedName>
        <fullName evidence="1">SnoaL-like domain-containing protein</fullName>
    </recommendedName>
</protein>
<dbReference type="PATRIC" id="fig|1379870.5.peg.1784"/>
<proteinExistence type="predicted"/>
<dbReference type="InterPro" id="IPR032710">
    <property type="entry name" value="NTF2-like_dom_sf"/>
</dbReference>
<evidence type="ECO:0000313" key="3">
    <source>
        <dbReference type="Proteomes" id="UP000033054"/>
    </source>
</evidence>
<dbReference type="AlphaFoldDB" id="A0A0E3ZV36"/>
<name>A0A0E3ZV36_9BACT</name>
<evidence type="ECO:0000259" key="1">
    <source>
        <dbReference type="Pfam" id="PF12680"/>
    </source>
</evidence>
<dbReference type="InterPro" id="IPR037401">
    <property type="entry name" value="SnoaL-like"/>
</dbReference>
<dbReference type="KEGG" id="srd:SD10_08175"/>
<feature type="domain" description="SnoaL-like" evidence="1">
    <location>
        <begin position="12"/>
        <end position="109"/>
    </location>
</feature>
<keyword evidence="3" id="KW-1185">Reference proteome</keyword>
<dbReference type="OrthoDB" id="2613830at2"/>
<reference evidence="2 3" key="1">
    <citation type="journal article" date="2014" name="Curr. Microbiol.">
        <title>Spirosoma radiotolerans sp. nov., a gamma-radiation-resistant bacterium isolated from gamma ray-irradiated soil.</title>
        <authorList>
            <person name="Lee J.J."/>
            <person name="Srinivasan S."/>
            <person name="Lim S."/>
            <person name="Joe M."/>
            <person name="Im S."/>
            <person name="Bae S.I."/>
            <person name="Park K.R."/>
            <person name="Han J.H."/>
            <person name="Park S.H."/>
            <person name="Joo B.M."/>
            <person name="Park S.J."/>
            <person name="Kim M.K."/>
        </authorList>
    </citation>
    <scope>NUCLEOTIDE SEQUENCE [LARGE SCALE GENOMIC DNA]</scope>
    <source>
        <strain evidence="2 3">DG5A</strain>
    </source>
</reference>
<dbReference type="HOGENOM" id="CLU_125060_0_0_10"/>
<dbReference type="Proteomes" id="UP000033054">
    <property type="component" value="Chromosome"/>
</dbReference>
<dbReference type="RefSeq" id="WP_046573356.1">
    <property type="nucleotide sequence ID" value="NZ_CP010429.1"/>
</dbReference>